<sequence length="61" mass="6429">MLAGVLQATLSILSMTGVAVAASGYTSSPARLCARRAAPGLMRPLMHGRKRRIRAPSEIAH</sequence>
<comment type="caution">
    <text evidence="1">The sequence shown here is derived from an EMBL/GenBank/DDBJ whole genome shotgun (WGS) entry which is preliminary data.</text>
</comment>
<evidence type="ECO:0000313" key="1">
    <source>
        <dbReference type="EMBL" id="KLU26007.1"/>
    </source>
</evidence>
<dbReference type="AlphaFoldDB" id="A0A0J1CZN9"/>
<name>A0A0J1CZN9_9BURK</name>
<protein>
    <submittedName>
        <fullName evidence="1">Uncharacterized protein</fullName>
    </submittedName>
</protein>
<organism evidence="1 2">
    <name type="scientific">Caballeronia mineralivorans PML1(12)</name>
    <dbReference type="NCBI Taxonomy" id="908627"/>
    <lineage>
        <taxon>Bacteria</taxon>
        <taxon>Pseudomonadati</taxon>
        <taxon>Pseudomonadota</taxon>
        <taxon>Betaproteobacteria</taxon>
        <taxon>Burkholderiales</taxon>
        <taxon>Burkholderiaceae</taxon>
        <taxon>Caballeronia</taxon>
    </lineage>
</organism>
<accession>A0A0J1CZN9</accession>
<reference evidence="1 2" key="1">
    <citation type="journal article" date="2015" name="Genome Announc.">
        <title>Draft Genome Sequence of Burkholderia sp. Strain PML1(12), an Ectomycorrhizosphere-Inhabiting Bacterium with Effective Mineral-Weathering Ability.</title>
        <authorList>
            <person name="Uroz S."/>
            <person name="Oger P."/>
        </authorList>
    </citation>
    <scope>NUCLEOTIDE SEQUENCE [LARGE SCALE GENOMIC DNA]</scope>
    <source>
        <strain evidence="2">PML1(12)</strain>
    </source>
</reference>
<dbReference type="Proteomes" id="UP000035963">
    <property type="component" value="Unassembled WGS sequence"/>
</dbReference>
<gene>
    <name evidence="1" type="ORF">EOS_11500</name>
</gene>
<evidence type="ECO:0000313" key="2">
    <source>
        <dbReference type="Proteomes" id="UP000035963"/>
    </source>
</evidence>
<keyword evidence="2" id="KW-1185">Reference proteome</keyword>
<dbReference type="EMBL" id="AEJF01000078">
    <property type="protein sequence ID" value="KLU26007.1"/>
    <property type="molecule type" value="Genomic_DNA"/>
</dbReference>
<proteinExistence type="predicted"/>
<dbReference type="PATRIC" id="fig|908627.4.peg.2553"/>